<sequence>MGLILSYFLLIPHCSSIPLVLSYIFHTLSYLVLGPITTLKSPFDHYVHVLVMLMLETCQTYGCVCFHEVP</sequence>
<dbReference type="EMBL" id="WOCE01000010">
    <property type="protein sequence ID" value="KAE9605108.1"/>
    <property type="molecule type" value="Genomic_DNA"/>
</dbReference>
<reference evidence="2" key="1">
    <citation type="journal article" date="2020" name="Nat. Commun.">
        <title>Genome sequence of the cluster root forming white lupin.</title>
        <authorList>
            <person name="Hufnagel B."/>
            <person name="Marques A."/>
            <person name="Soriano A."/>
            <person name="Marques L."/>
            <person name="Divol F."/>
            <person name="Doumas P."/>
            <person name="Sallet E."/>
            <person name="Mancinotti D."/>
            <person name="Carrere S."/>
            <person name="Marande W."/>
            <person name="Arribat S."/>
            <person name="Keller J."/>
            <person name="Huneau C."/>
            <person name="Blein T."/>
            <person name="Aime D."/>
            <person name="Laguerre M."/>
            <person name="Taylor J."/>
            <person name="Schubert V."/>
            <person name="Nelson M."/>
            <person name="Geu-Flores F."/>
            <person name="Crespi M."/>
            <person name="Gallardo-Guerrero K."/>
            <person name="Delaux P.-M."/>
            <person name="Salse J."/>
            <person name="Berges H."/>
            <person name="Guyot R."/>
            <person name="Gouzy J."/>
            <person name="Peret B."/>
        </authorList>
    </citation>
    <scope>NUCLEOTIDE SEQUENCE [LARGE SCALE GENOMIC DNA]</scope>
    <source>
        <strain evidence="2">cv. Amiga</strain>
    </source>
</reference>
<proteinExistence type="predicted"/>
<name>A0A6A4PUC6_LUPAL</name>
<comment type="caution">
    <text evidence="1">The sequence shown here is derived from an EMBL/GenBank/DDBJ whole genome shotgun (WGS) entry which is preliminary data.</text>
</comment>
<gene>
    <name evidence="1" type="ORF">Lalb_Chr10g0093651</name>
</gene>
<organism evidence="1 2">
    <name type="scientific">Lupinus albus</name>
    <name type="common">White lupine</name>
    <name type="synonym">Lupinus termis</name>
    <dbReference type="NCBI Taxonomy" id="3870"/>
    <lineage>
        <taxon>Eukaryota</taxon>
        <taxon>Viridiplantae</taxon>
        <taxon>Streptophyta</taxon>
        <taxon>Embryophyta</taxon>
        <taxon>Tracheophyta</taxon>
        <taxon>Spermatophyta</taxon>
        <taxon>Magnoliopsida</taxon>
        <taxon>eudicotyledons</taxon>
        <taxon>Gunneridae</taxon>
        <taxon>Pentapetalae</taxon>
        <taxon>rosids</taxon>
        <taxon>fabids</taxon>
        <taxon>Fabales</taxon>
        <taxon>Fabaceae</taxon>
        <taxon>Papilionoideae</taxon>
        <taxon>50 kb inversion clade</taxon>
        <taxon>genistoids sensu lato</taxon>
        <taxon>core genistoids</taxon>
        <taxon>Genisteae</taxon>
        <taxon>Lupinus</taxon>
    </lineage>
</organism>
<dbReference type="AlphaFoldDB" id="A0A6A4PUC6"/>
<evidence type="ECO:0000313" key="1">
    <source>
        <dbReference type="EMBL" id="KAE9605108.1"/>
    </source>
</evidence>
<dbReference type="Proteomes" id="UP000447434">
    <property type="component" value="Chromosome 10"/>
</dbReference>
<evidence type="ECO:0000313" key="2">
    <source>
        <dbReference type="Proteomes" id="UP000447434"/>
    </source>
</evidence>
<accession>A0A6A4PUC6</accession>
<protein>
    <submittedName>
        <fullName evidence="1">Uncharacterized protein</fullName>
    </submittedName>
</protein>
<keyword evidence="2" id="KW-1185">Reference proteome</keyword>